<keyword evidence="6" id="KW-0695">RNA-directed DNA polymerase</keyword>
<proteinExistence type="predicted"/>
<dbReference type="InterPro" id="IPR001584">
    <property type="entry name" value="Integrase_cat-core"/>
</dbReference>
<dbReference type="SUPFAM" id="SSF56672">
    <property type="entry name" value="DNA/RNA polymerases"/>
    <property type="match status" value="1"/>
</dbReference>
<keyword evidence="3" id="KW-0540">Nuclease</keyword>
<dbReference type="SUPFAM" id="SSF53098">
    <property type="entry name" value="Ribonuclease H-like"/>
    <property type="match status" value="1"/>
</dbReference>
<evidence type="ECO:0000256" key="3">
    <source>
        <dbReference type="ARBA" id="ARBA00022722"/>
    </source>
</evidence>
<evidence type="ECO:0000313" key="9">
    <source>
        <dbReference type="Proteomes" id="UP000192501"/>
    </source>
</evidence>
<evidence type="ECO:0000259" key="7">
    <source>
        <dbReference type="PROSITE" id="PS50994"/>
    </source>
</evidence>
<dbReference type="Pfam" id="PF17917">
    <property type="entry name" value="RT_RNaseH"/>
    <property type="match status" value="1"/>
</dbReference>
<protein>
    <submittedName>
        <fullName evidence="8">TF211</fullName>
    </submittedName>
</protein>
<name>A0A1X0QHE4_9MICR</name>
<reference evidence="8 9" key="1">
    <citation type="journal article" date="2017" name="Environ. Microbiol.">
        <title>Decay of the glycolytic pathway and adaptation to intranuclear parasitism within Enterocytozoonidae microsporidia.</title>
        <authorList>
            <person name="Wiredu Boakye D."/>
            <person name="Jaroenlak P."/>
            <person name="Prachumwat A."/>
            <person name="Williams T.A."/>
            <person name="Bateman K.S."/>
            <person name="Itsathitphaisarn O."/>
            <person name="Sritunyalucksana K."/>
            <person name="Paszkiewicz K.H."/>
            <person name="Moore K.A."/>
            <person name="Stentiford G.D."/>
            <person name="Williams B.A."/>
        </authorList>
    </citation>
    <scope>NUCLEOTIDE SEQUENCE [LARGE SCALE GENOMIC DNA]</scope>
    <source>
        <strain evidence="9">canceri</strain>
    </source>
</reference>
<evidence type="ECO:0000256" key="6">
    <source>
        <dbReference type="ARBA" id="ARBA00022918"/>
    </source>
</evidence>
<keyword evidence="2" id="KW-0548">Nucleotidyltransferase</keyword>
<sequence>MNYTVTEKECLAVFHSLQHFKSIIFNSKIQIHTDHSNLLFLNSSKLQRVQRWRLLIEEFSPEFLFIKGCNNVAADFLSRVYLLIKEEEKNKSLSIIRKFHNQLIHPGSKRLFNTLKNMFPFITRQTVEDFTSKCKICSTNKRDNTRYGLLSGEVIKDKPWNIISLDIIGPLDLLEEKKLYLLHIIDNTTRYSELKQLKNITSNEVCKLFEENWLLKFPKPTKVLTDNGLQFTSKKFNDLLSSYDITHLRTLVYNPRGNSIIERSHSEGLNCLRCSNEPNITKAIAKVNDAHNSLYHTALKCTPMQLAFDKCKFNPDVIEDISLLLNDATNQQITKNENYLSQINKSRKNTSFEGRLVFVKNRDIGKLLPRYLGPFRVIEDCPRYNCVTVNYKGQPIRYSYRDIKPLKKEESIVPKPHVN</sequence>
<dbReference type="Pfam" id="PF00665">
    <property type="entry name" value="rve"/>
    <property type="match status" value="1"/>
</dbReference>
<dbReference type="GO" id="GO:0003964">
    <property type="term" value="F:RNA-directed DNA polymerase activity"/>
    <property type="evidence" value="ECO:0007669"/>
    <property type="project" value="UniProtKB-KW"/>
</dbReference>
<dbReference type="CDD" id="cd09274">
    <property type="entry name" value="RNase_HI_RT_Ty3"/>
    <property type="match status" value="1"/>
</dbReference>
<evidence type="ECO:0000256" key="1">
    <source>
        <dbReference type="ARBA" id="ARBA00022679"/>
    </source>
</evidence>
<dbReference type="InterPro" id="IPR043502">
    <property type="entry name" value="DNA/RNA_pol_sf"/>
</dbReference>
<dbReference type="InterPro" id="IPR041373">
    <property type="entry name" value="RT_RNaseH"/>
</dbReference>
<organism evidence="8 9">
    <name type="scientific">Hepatospora eriocheir</name>
    <dbReference type="NCBI Taxonomy" id="1081669"/>
    <lineage>
        <taxon>Eukaryota</taxon>
        <taxon>Fungi</taxon>
        <taxon>Fungi incertae sedis</taxon>
        <taxon>Microsporidia</taxon>
        <taxon>Hepatosporidae</taxon>
        <taxon>Hepatospora</taxon>
    </lineage>
</organism>
<evidence type="ECO:0000256" key="4">
    <source>
        <dbReference type="ARBA" id="ARBA00022759"/>
    </source>
</evidence>
<dbReference type="InterPro" id="IPR050951">
    <property type="entry name" value="Retrovirus_Pol_polyprotein"/>
</dbReference>
<dbReference type="PANTHER" id="PTHR37984">
    <property type="entry name" value="PROTEIN CBG26694"/>
    <property type="match status" value="1"/>
</dbReference>
<dbReference type="GO" id="GO:0016787">
    <property type="term" value="F:hydrolase activity"/>
    <property type="evidence" value="ECO:0007669"/>
    <property type="project" value="UniProtKB-KW"/>
</dbReference>
<gene>
    <name evidence="8" type="primary">TF211</name>
    <name evidence="8" type="ORF">A0H76_1253</name>
</gene>
<dbReference type="Gene3D" id="3.30.420.10">
    <property type="entry name" value="Ribonuclease H-like superfamily/Ribonuclease H"/>
    <property type="match status" value="1"/>
</dbReference>
<dbReference type="VEuPathDB" id="MicrosporidiaDB:A0H76_1253"/>
<dbReference type="AlphaFoldDB" id="A0A1X0QHE4"/>
<dbReference type="PROSITE" id="PS50994">
    <property type="entry name" value="INTEGRASE"/>
    <property type="match status" value="1"/>
</dbReference>
<dbReference type="GO" id="GO:0005634">
    <property type="term" value="C:nucleus"/>
    <property type="evidence" value="ECO:0007669"/>
    <property type="project" value="UniProtKB-ARBA"/>
</dbReference>
<evidence type="ECO:0000313" key="8">
    <source>
        <dbReference type="EMBL" id="ORD99192.1"/>
    </source>
</evidence>
<evidence type="ECO:0000256" key="2">
    <source>
        <dbReference type="ARBA" id="ARBA00022695"/>
    </source>
</evidence>
<comment type="caution">
    <text evidence="8">The sequence shown here is derived from an EMBL/GenBank/DDBJ whole genome shotgun (WGS) entry which is preliminary data.</text>
</comment>
<dbReference type="GO" id="GO:0015074">
    <property type="term" value="P:DNA integration"/>
    <property type="evidence" value="ECO:0007669"/>
    <property type="project" value="InterPro"/>
</dbReference>
<keyword evidence="1" id="KW-0808">Transferase</keyword>
<dbReference type="PANTHER" id="PTHR37984:SF5">
    <property type="entry name" value="PROTEIN NYNRIN-LIKE"/>
    <property type="match status" value="1"/>
</dbReference>
<dbReference type="VEuPathDB" id="MicrosporidiaDB:HERIO_1443"/>
<dbReference type="InterPro" id="IPR012337">
    <property type="entry name" value="RNaseH-like_sf"/>
</dbReference>
<dbReference type="GO" id="GO:0004519">
    <property type="term" value="F:endonuclease activity"/>
    <property type="evidence" value="ECO:0007669"/>
    <property type="project" value="UniProtKB-KW"/>
</dbReference>
<dbReference type="InterPro" id="IPR036397">
    <property type="entry name" value="RNaseH_sf"/>
</dbReference>
<keyword evidence="4" id="KW-0255">Endonuclease</keyword>
<dbReference type="EMBL" id="LTAI01000270">
    <property type="protein sequence ID" value="ORD99192.1"/>
    <property type="molecule type" value="Genomic_DNA"/>
</dbReference>
<dbReference type="Proteomes" id="UP000192501">
    <property type="component" value="Unassembled WGS sequence"/>
</dbReference>
<dbReference type="GO" id="GO:0003676">
    <property type="term" value="F:nucleic acid binding"/>
    <property type="evidence" value="ECO:0007669"/>
    <property type="project" value="InterPro"/>
</dbReference>
<keyword evidence="5" id="KW-0378">Hydrolase</keyword>
<accession>A0A1X0QHE4</accession>
<evidence type="ECO:0000256" key="5">
    <source>
        <dbReference type="ARBA" id="ARBA00022801"/>
    </source>
</evidence>
<feature type="domain" description="Integrase catalytic" evidence="7">
    <location>
        <begin position="155"/>
        <end position="265"/>
    </location>
</feature>